<name>A0A2S4WNF1_9BASI</name>
<feature type="non-terminal residue" evidence="13">
    <location>
        <position position="1"/>
    </location>
</feature>
<feature type="compositionally biased region" description="Polar residues" evidence="11">
    <location>
        <begin position="826"/>
        <end position="845"/>
    </location>
</feature>
<keyword evidence="7 8" id="KW-0472">Membrane</keyword>
<evidence type="ECO:0008006" key="15">
    <source>
        <dbReference type="Google" id="ProtNLM"/>
    </source>
</evidence>
<dbReference type="PANTHER" id="PTHR45939:SF2">
    <property type="entry name" value="CARRIER PROTEIN, PUTATIVE (AFU_ORTHOLOGUE AFUA_2G13870)-RELATED"/>
    <property type="match status" value="1"/>
</dbReference>
<evidence type="ECO:0000256" key="1">
    <source>
        <dbReference type="ARBA" id="ARBA00004141"/>
    </source>
</evidence>
<dbReference type="VEuPathDB" id="FungiDB:PSTT_00752"/>
<evidence type="ECO:0000313" key="14">
    <source>
        <dbReference type="Proteomes" id="UP000238274"/>
    </source>
</evidence>
<reference evidence="13 14" key="1">
    <citation type="submission" date="2017-12" db="EMBL/GenBank/DDBJ databases">
        <title>Gene loss provides genomic basis for host adaptation in cereal stripe rust fungi.</title>
        <authorList>
            <person name="Xia C."/>
        </authorList>
    </citation>
    <scope>NUCLEOTIDE SEQUENCE [LARGE SCALE GENOMIC DNA]</scope>
    <source>
        <strain evidence="13 14">93TX-2</strain>
    </source>
</reference>
<comment type="caution">
    <text evidence="13">The sequence shown here is derived from an EMBL/GenBank/DDBJ whole genome shotgun (WGS) entry which is preliminary data.</text>
</comment>
<feature type="non-terminal residue" evidence="13">
    <location>
        <position position="1094"/>
    </location>
</feature>
<protein>
    <recommendedName>
        <fullName evidence="15">Mitochondrial carrier</fullName>
    </recommendedName>
</protein>
<organism evidence="13 14">
    <name type="scientific">Puccinia striiformis</name>
    <dbReference type="NCBI Taxonomy" id="27350"/>
    <lineage>
        <taxon>Eukaryota</taxon>
        <taxon>Fungi</taxon>
        <taxon>Dikarya</taxon>
        <taxon>Basidiomycota</taxon>
        <taxon>Pucciniomycotina</taxon>
        <taxon>Pucciniomycetes</taxon>
        <taxon>Pucciniales</taxon>
        <taxon>Pucciniaceae</taxon>
        <taxon>Puccinia</taxon>
    </lineage>
</organism>
<dbReference type="InterPro" id="IPR023395">
    <property type="entry name" value="MCP_dom_sf"/>
</dbReference>
<dbReference type="SMART" id="SM00028">
    <property type="entry name" value="TPR"/>
    <property type="match status" value="2"/>
</dbReference>
<evidence type="ECO:0000256" key="6">
    <source>
        <dbReference type="ARBA" id="ARBA00022989"/>
    </source>
</evidence>
<keyword evidence="6 12" id="KW-1133">Transmembrane helix</keyword>
<feature type="coiled-coil region" evidence="10">
    <location>
        <begin position="618"/>
        <end position="650"/>
    </location>
</feature>
<feature type="region of interest" description="Disordered" evidence="11">
    <location>
        <begin position="215"/>
        <end position="239"/>
    </location>
</feature>
<keyword evidence="10" id="KW-0175">Coiled coil</keyword>
<dbReference type="PROSITE" id="PS50920">
    <property type="entry name" value="SOLCAR"/>
    <property type="match status" value="2"/>
</dbReference>
<dbReference type="AlphaFoldDB" id="A0A2S4WNF1"/>
<dbReference type="SUPFAM" id="SSF103506">
    <property type="entry name" value="Mitochondrial carrier"/>
    <property type="match status" value="1"/>
</dbReference>
<keyword evidence="14" id="KW-1185">Reference proteome</keyword>
<dbReference type="VEuPathDB" id="FungiDB:PSHT_00285"/>
<reference evidence="14" key="2">
    <citation type="journal article" date="2018" name="BMC Genomics">
        <title>Genomic insights into host adaptation between the wheat stripe rust pathogen (Puccinia striiformis f. sp. tritici) and the barley stripe rust pathogen (Puccinia striiformis f. sp. hordei).</title>
        <authorList>
            <person name="Xia C."/>
            <person name="Wang M."/>
            <person name="Yin C."/>
            <person name="Cornejo O.E."/>
            <person name="Hulbert S.H."/>
            <person name="Chen X."/>
        </authorList>
    </citation>
    <scope>NUCLEOTIDE SEQUENCE [LARGE SCALE GENOMIC DNA]</scope>
    <source>
        <strain evidence="14">93TX-2</strain>
    </source>
</reference>
<feature type="repeat" description="Solcar" evidence="8">
    <location>
        <begin position="298"/>
        <end position="382"/>
    </location>
</feature>
<dbReference type="SUPFAM" id="SSF48452">
    <property type="entry name" value="TPR-like"/>
    <property type="match status" value="1"/>
</dbReference>
<evidence type="ECO:0000256" key="4">
    <source>
        <dbReference type="ARBA" id="ARBA00022692"/>
    </source>
</evidence>
<dbReference type="InterPro" id="IPR018108">
    <property type="entry name" value="MCP_transmembrane"/>
</dbReference>
<feature type="transmembrane region" description="Helical" evidence="12">
    <location>
        <begin position="117"/>
        <end position="138"/>
    </location>
</feature>
<dbReference type="PROSITE" id="PS50005">
    <property type="entry name" value="TPR"/>
    <property type="match status" value="1"/>
</dbReference>
<sequence length="1094" mass="122273">EKPKERTIRMGLESESQINLGHLPALTQATSAAIGSVISNAIVYPLDLVTTRMQTRRLKKSPQRPGLYTMGSEYSSISTSSSSRKNRPQNYDDLISSFKTIISQSENRSPSPFYEGILVDSVAVLINSFIYFYIYTVLNKLKIRYKKHTSRDIGWVKAIVDEILMGSFTGIVSKFFTCPLNNITIRLQTCSSSKRTGIRRRSAGISRECTVAEHDGRLTESDSSSSSSEEEDEDRSQKESYFSHLSTTIRSIYEDRGYLGFWSGFGKNCILTINPSLTLYLTKLIKRLINPSVVVDQSVFITTFLNSAIASSLSTILTYPLMLSKTLLQTLPSSSSKDNHSLVARYRRFGIAALYTGLQPKLLKVCIGQGITMSIKIQIEAVFVSLWIVLVHRRRRHFETGCIGGNERGYPNGEGTGVERLKRARKLRSRMVGNRIIGSISRPSILLHQLLKRNPNRSITYTRPNYYANPTPTPDCSVEPLSLQSRSLIEQGSRLLEKSDLEGALSKYEESIRMVPSSTGYYNLGIVLYQLRRIPESIESWKIALKHESSSDIHTNLASAYILMTPPQPSKALEHLRLANQLDPTDPEICFNLGAVNEANGNLVDALAEYTRAKQLGVERAEQNIRNVSAKLLRKRLEEEEKEKEQAGVAMLKLISSPATQILHNSSPTTTTKTTTKTNTKTRKSPVLRIPIEPGHCLVFGRKPDLRLLSNEINNKSSTILPITLPNHSLMPLELTVYAPSSHPHSANRRQGSEWTHGRWRTFRRGIAGVELERRDGEQIELGFYGGKKVECYVKIDDHLNTRVRSRPTTTTTTTSTTRAGKRKALSTTSTKNQKLKANNHQPESQPAIESDQEQQPNKKICLSPIPSPPYNNNNNEQNNTIPTTEEGRNLTTEERIRRLIESMGLDLLGMIASAVVFSSRATVSTSEVIRSLSLSNRRTCASAPLPSTLSHSPTPTPTIDDLLHNDTKPFLSHYGSESGLLNPSPSPSLPHPINTTTTTTANTTSNNTNTVSEIERVVHFCKPIFIHTLKNHSKVNGTGMFGCVSNEGLKDASGEPLENLWYYQAQFDSDLERKLNLQPYVRHIRHTQTTSKQ</sequence>
<feature type="region of interest" description="Disordered" evidence="11">
    <location>
        <begin position="662"/>
        <end position="683"/>
    </location>
</feature>
<keyword evidence="9" id="KW-0802">TPR repeat</keyword>
<feature type="compositionally biased region" description="Low complexity" evidence="11">
    <location>
        <begin position="871"/>
        <end position="885"/>
    </location>
</feature>
<feature type="region of interest" description="Disordered" evidence="11">
    <location>
        <begin position="804"/>
        <end position="891"/>
    </location>
</feature>
<comment type="subcellular location">
    <subcellularLocation>
        <location evidence="1">Membrane</location>
        <topology evidence="1">Multi-pass membrane protein</topology>
    </subcellularLocation>
</comment>
<feature type="compositionally biased region" description="Low complexity" evidence="11">
    <location>
        <begin position="72"/>
        <end position="83"/>
    </location>
</feature>
<dbReference type="InterPro" id="IPR011990">
    <property type="entry name" value="TPR-like_helical_dom_sf"/>
</dbReference>
<feature type="compositionally biased region" description="Low complexity" evidence="11">
    <location>
        <begin position="669"/>
        <end position="679"/>
    </location>
</feature>
<proteinExistence type="inferred from homology"/>
<reference evidence="14" key="3">
    <citation type="journal article" date="2018" name="Mol. Plant Microbe Interact.">
        <title>Genome sequence resources for the wheat stripe rust pathogen (Puccinia striiformis f. sp. tritici) and the barley stripe rust pathogen (Puccinia striiformis f. sp. hordei).</title>
        <authorList>
            <person name="Xia C."/>
            <person name="Wang M."/>
            <person name="Yin C."/>
            <person name="Cornejo O.E."/>
            <person name="Hulbert S.H."/>
            <person name="Chen X."/>
        </authorList>
    </citation>
    <scope>NUCLEOTIDE SEQUENCE [LARGE SCALE GENOMIC DNA]</scope>
    <source>
        <strain evidence="14">93TX-2</strain>
    </source>
</reference>
<dbReference type="Proteomes" id="UP000238274">
    <property type="component" value="Unassembled WGS sequence"/>
</dbReference>
<dbReference type="Gene3D" id="1.25.40.10">
    <property type="entry name" value="Tetratricopeptide repeat domain"/>
    <property type="match status" value="1"/>
</dbReference>
<feature type="repeat" description="Solcar" evidence="8">
    <location>
        <begin position="23"/>
        <end position="141"/>
    </location>
</feature>
<dbReference type="InterPro" id="IPR019734">
    <property type="entry name" value="TPR_rpt"/>
</dbReference>
<dbReference type="Gene3D" id="1.50.40.10">
    <property type="entry name" value="Mitochondrial carrier domain"/>
    <property type="match status" value="2"/>
</dbReference>
<dbReference type="GO" id="GO:0016020">
    <property type="term" value="C:membrane"/>
    <property type="evidence" value="ECO:0007669"/>
    <property type="project" value="UniProtKB-SubCell"/>
</dbReference>
<accession>A0A2S4WNF1</accession>
<dbReference type="GO" id="GO:0015217">
    <property type="term" value="F:ADP transmembrane transporter activity"/>
    <property type="evidence" value="ECO:0007669"/>
    <property type="project" value="TreeGrafter"/>
</dbReference>
<evidence type="ECO:0000256" key="10">
    <source>
        <dbReference type="SAM" id="Coils"/>
    </source>
</evidence>
<feature type="region of interest" description="Disordered" evidence="11">
    <location>
        <begin position="57"/>
        <end position="89"/>
    </location>
</feature>
<dbReference type="OrthoDB" id="18574at2759"/>
<evidence type="ECO:0000256" key="3">
    <source>
        <dbReference type="ARBA" id="ARBA00022448"/>
    </source>
</evidence>
<feature type="compositionally biased region" description="Low complexity" evidence="11">
    <location>
        <begin position="807"/>
        <end position="819"/>
    </location>
</feature>
<evidence type="ECO:0000256" key="9">
    <source>
        <dbReference type="PROSITE-ProRule" id="PRU00339"/>
    </source>
</evidence>
<evidence type="ECO:0000256" key="11">
    <source>
        <dbReference type="SAM" id="MobiDB-lite"/>
    </source>
</evidence>
<feature type="repeat" description="TPR" evidence="9">
    <location>
        <begin position="485"/>
        <end position="518"/>
    </location>
</feature>
<evidence type="ECO:0000256" key="5">
    <source>
        <dbReference type="ARBA" id="ARBA00022737"/>
    </source>
</evidence>
<comment type="similarity">
    <text evidence="2">Belongs to the mitochondrial carrier (TC 2.A.29) family.</text>
</comment>
<evidence type="ECO:0000256" key="12">
    <source>
        <dbReference type="SAM" id="Phobius"/>
    </source>
</evidence>
<keyword evidence="3" id="KW-0813">Transport</keyword>
<dbReference type="PANTHER" id="PTHR45939">
    <property type="entry name" value="PEROXISOMAL MEMBRANE PROTEIN PMP34-RELATED"/>
    <property type="match status" value="1"/>
</dbReference>
<dbReference type="InterPro" id="IPR052217">
    <property type="entry name" value="Mito/Peroxisomal_Carrier"/>
</dbReference>
<evidence type="ECO:0000256" key="8">
    <source>
        <dbReference type="PROSITE-ProRule" id="PRU00282"/>
    </source>
</evidence>
<evidence type="ECO:0000256" key="2">
    <source>
        <dbReference type="ARBA" id="ARBA00006375"/>
    </source>
</evidence>
<keyword evidence="4 8" id="KW-0812">Transmembrane</keyword>
<evidence type="ECO:0000313" key="13">
    <source>
        <dbReference type="EMBL" id="POW23264.1"/>
    </source>
</evidence>
<dbReference type="Pfam" id="PF00153">
    <property type="entry name" value="Mito_carr"/>
    <property type="match status" value="2"/>
</dbReference>
<keyword evidence="5" id="KW-0677">Repeat</keyword>
<dbReference type="EMBL" id="PKSM01000002">
    <property type="protein sequence ID" value="POW23264.1"/>
    <property type="molecule type" value="Genomic_DNA"/>
</dbReference>
<evidence type="ECO:0000256" key="7">
    <source>
        <dbReference type="ARBA" id="ARBA00023136"/>
    </source>
</evidence>
<gene>
    <name evidence="13" type="ORF">PSHT_00285</name>
</gene>